<protein>
    <recommendedName>
        <fullName evidence="3">Lipoprotein</fullName>
    </recommendedName>
</protein>
<sequence length="182" mass="20842">MRELKKDYCMRNKLLWVGLFWFLSSCEQQESCAISMSDKYSGNGLLVVQRVSGEDGWYFLRFFPVCQMDTTNLLASLRQSETGLMFYTNQMYRLIGPTSYGQIKSPFKNKMLQLTSTDPVDRNVHCWNCGLNDLFIIPVHLTFSGATPSHKTYQYLLKAKEATIPLRIRGAGNVQIDELSAL</sequence>
<organism evidence="1 2">
    <name type="scientific">Hymenobacter nitidus</name>
    <dbReference type="NCBI Taxonomy" id="2880929"/>
    <lineage>
        <taxon>Bacteria</taxon>
        <taxon>Pseudomonadati</taxon>
        <taxon>Bacteroidota</taxon>
        <taxon>Cytophagia</taxon>
        <taxon>Cytophagales</taxon>
        <taxon>Hymenobacteraceae</taxon>
        <taxon>Hymenobacter</taxon>
    </lineage>
</organism>
<evidence type="ECO:0000313" key="1">
    <source>
        <dbReference type="EMBL" id="MCB2376827.1"/>
    </source>
</evidence>
<dbReference type="Proteomes" id="UP001165297">
    <property type="component" value="Unassembled WGS sequence"/>
</dbReference>
<evidence type="ECO:0000313" key="2">
    <source>
        <dbReference type="Proteomes" id="UP001165297"/>
    </source>
</evidence>
<dbReference type="RefSeq" id="WP_226183130.1">
    <property type="nucleotide sequence ID" value="NZ_JAJADQ010000002.1"/>
</dbReference>
<proteinExistence type="predicted"/>
<name>A0ABS8AAR8_9BACT</name>
<reference evidence="1" key="1">
    <citation type="submission" date="2021-10" db="EMBL/GenBank/DDBJ databases">
        <authorList>
            <person name="Dean J.D."/>
            <person name="Kim M.K."/>
            <person name="Newey C.N."/>
            <person name="Stoker T.S."/>
            <person name="Thompson D.W."/>
            <person name="Grose J.H."/>
        </authorList>
    </citation>
    <scope>NUCLEOTIDE SEQUENCE</scope>
    <source>
        <strain evidence="1">BT635</strain>
    </source>
</reference>
<gene>
    <name evidence="1" type="ORF">LGH70_04500</name>
</gene>
<evidence type="ECO:0008006" key="3">
    <source>
        <dbReference type="Google" id="ProtNLM"/>
    </source>
</evidence>
<dbReference type="PROSITE" id="PS51257">
    <property type="entry name" value="PROKAR_LIPOPROTEIN"/>
    <property type="match status" value="1"/>
</dbReference>
<keyword evidence="2" id="KW-1185">Reference proteome</keyword>
<comment type="caution">
    <text evidence="1">The sequence shown here is derived from an EMBL/GenBank/DDBJ whole genome shotgun (WGS) entry which is preliminary data.</text>
</comment>
<accession>A0ABS8AAR8</accession>
<dbReference type="EMBL" id="JAJADQ010000002">
    <property type="protein sequence ID" value="MCB2376827.1"/>
    <property type="molecule type" value="Genomic_DNA"/>
</dbReference>